<evidence type="ECO:0000256" key="4">
    <source>
        <dbReference type="ARBA" id="ARBA00022777"/>
    </source>
</evidence>
<evidence type="ECO:0000256" key="1">
    <source>
        <dbReference type="ARBA" id="ARBA00022527"/>
    </source>
</evidence>
<name>A0AAD1Y9C1_EUPCR</name>
<evidence type="ECO:0000256" key="2">
    <source>
        <dbReference type="ARBA" id="ARBA00022679"/>
    </source>
</evidence>
<keyword evidence="4" id="KW-0418">Kinase</keyword>
<keyword evidence="1" id="KW-0723">Serine/threonine-protein kinase</keyword>
<evidence type="ECO:0000259" key="7">
    <source>
        <dbReference type="PROSITE" id="PS51285"/>
    </source>
</evidence>
<feature type="domain" description="AGC-kinase C-terminal" evidence="7">
    <location>
        <begin position="498"/>
        <end position="541"/>
    </location>
</feature>
<evidence type="ECO:0000256" key="3">
    <source>
        <dbReference type="ARBA" id="ARBA00022741"/>
    </source>
</evidence>
<dbReference type="InterPro" id="IPR011009">
    <property type="entry name" value="Kinase-like_dom_sf"/>
</dbReference>
<keyword evidence="3" id="KW-0547">Nucleotide-binding</keyword>
<keyword evidence="9" id="KW-1185">Reference proteome</keyword>
<dbReference type="PROSITE" id="PS51285">
    <property type="entry name" value="AGC_KINASE_CTER"/>
    <property type="match status" value="1"/>
</dbReference>
<dbReference type="InterPro" id="IPR000961">
    <property type="entry name" value="AGC-kinase_C"/>
</dbReference>
<comment type="caution">
    <text evidence="8">The sequence shown here is derived from an EMBL/GenBank/DDBJ whole genome shotgun (WGS) entry which is preliminary data.</text>
</comment>
<organism evidence="8 9">
    <name type="scientific">Euplotes crassus</name>
    <dbReference type="NCBI Taxonomy" id="5936"/>
    <lineage>
        <taxon>Eukaryota</taxon>
        <taxon>Sar</taxon>
        <taxon>Alveolata</taxon>
        <taxon>Ciliophora</taxon>
        <taxon>Intramacronucleata</taxon>
        <taxon>Spirotrichea</taxon>
        <taxon>Hypotrichia</taxon>
        <taxon>Euplotida</taxon>
        <taxon>Euplotidae</taxon>
        <taxon>Moneuplotes</taxon>
    </lineage>
</organism>
<evidence type="ECO:0000256" key="5">
    <source>
        <dbReference type="ARBA" id="ARBA00022840"/>
    </source>
</evidence>
<dbReference type="GO" id="GO:0005524">
    <property type="term" value="F:ATP binding"/>
    <property type="evidence" value="ECO:0007669"/>
    <property type="project" value="UniProtKB-KW"/>
</dbReference>
<dbReference type="InterPro" id="IPR045270">
    <property type="entry name" value="STKc_AGC"/>
</dbReference>
<dbReference type="Pfam" id="PF00069">
    <property type="entry name" value="Pkinase"/>
    <property type="match status" value="1"/>
</dbReference>
<dbReference type="CDD" id="cd05123">
    <property type="entry name" value="STKc_AGC"/>
    <property type="match status" value="1"/>
</dbReference>
<dbReference type="GO" id="GO:0004674">
    <property type="term" value="F:protein serine/threonine kinase activity"/>
    <property type="evidence" value="ECO:0007669"/>
    <property type="project" value="UniProtKB-KW"/>
</dbReference>
<feature type="domain" description="Protein kinase" evidence="6">
    <location>
        <begin position="236"/>
        <end position="497"/>
    </location>
</feature>
<dbReference type="SMART" id="SM00220">
    <property type="entry name" value="S_TKc"/>
    <property type="match status" value="1"/>
</dbReference>
<protein>
    <submittedName>
        <fullName evidence="8">Uncharacterized protein</fullName>
    </submittedName>
</protein>
<evidence type="ECO:0000313" key="8">
    <source>
        <dbReference type="EMBL" id="CAI2386446.1"/>
    </source>
</evidence>
<dbReference type="Gene3D" id="3.30.200.20">
    <property type="entry name" value="Phosphorylase Kinase, domain 1"/>
    <property type="match status" value="1"/>
</dbReference>
<dbReference type="InterPro" id="IPR000719">
    <property type="entry name" value="Prot_kinase_dom"/>
</dbReference>
<sequence length="541" mass="63432">MEEDLSFTEYQKEKEEVVYETTIERGFLKFFRKTFHFVITDIRILILKKKTMLGNESKKVKKEYKIIDLKGITKSTLENSNMIVLHLKSSHDEVIYCEDFEQIIENLKKLYAITCKKNLPIFGFSQSSLKNYTTTEKDVALGISRMPMRSLRLKEERIIPDTESSDEDEDIKEWIDEFDIVEADEGDKINNYLKKFNHPEDIEEEQKLKDDEKSELLFSKDPEESPDFEPKSLEDFDILQVIDKGSFGKVFLVINKLNGKYYAMKRIRKDILVKKKQVENNKNEKEILLNVKHPFLLGMDYVFQNEERIYFFLDYIPGGNLFENLYSVKRFAEDVVKFIAAQLVIAFKCLHSKKIVHRDLKPENVLFQADGYIKLADFGLAKFLNSESQATYSFCGTAEYLAPEVLDQTGHSYTVDWWTLGILIYELKTGRPPFLDKNNHKLGLLIRKGKIVFPDPIKHKIEMSEEMKDLISKLLDRDPTNRLGINGHQEVMDHPWFSDIDFEAIENMEVKAPFKPIIKRKIYEKDRDIEEKSKETFVGFA</sequence>
<proteinExistence type="predicted"/>
<evidence type="ECO:0000313" key="9">
    <source>
        <dbReference type="Proteomes" id="UP001295684"/>
    </source>
</evidence>
<dbReference type="PROSITE" id="PS00108">
    <property type="entry name" value="PROTEIN_KINASE_ST"/>
    <property type="match status" value="1"/>
</dbReference>
<dbReference type="FunFam" id="1.10.510.10:FF:000008">
    <property type="entry name" value="Non-specific serine/threonine protein kinase"/>
    <property type="match status" value="1"/>
</dbReference>
<dbReference type="PROSITE" id="PS50011">
    <property type="entry name" value="PROTEIN_KINASE_DOM"/>
    <property type="match status" value="1"/>
</dbReference>
<evidence type="ECO:0000259" key="6">
    <source>
        <dbReference type="PROSITE" id="PS50011"/>
    </source>
</evidence>
<dbReference type="InterPro" id="IPR008271">
    <property type="entry name" value="Ser/Thr_kinase_AS"/>
</dbReference>
<dbReference type="PANTHER" id="PTHR24351">
    <property type="entry name" value="RIBOSOMAL PROTEIN S6 KINASE"/>
    <property type="match status" value="1"/>
</dbReference>
<dbReference type="EMBL" id="CAMPGE010028957">
    <property type="protein sequence ID" value="CAI2386446.1"/>
    <property type="molecule type" value="Genomic_DNA"/>
</dbReference>
<dbReference type="SUPFAM" id="SSF56112">
    <property type="entry name" value="Protein kinase-like (PK-like)"/>
    <property type="match status" value="1"/>
</dbReference>
<dbReference type="Proteomes" id="UP001295684">
    <property type="component" value="Unassembled WGS sequence"/>
</dbReference>
<gene>
    <name evidence="8" type="ORF">ECRASSUSDP1_LOCUS28065</name>
</gene>
<accession>A0AAD1Y9C1</accession>
<dbReference type="AlphaFoldDB" id="A0AAD1Y9C1"/>
<keyword evidence="5" id="KW-0067">ATP-binding</keyword>
<reference evidence="8" key="1">
    <citation type="submission" date="2023-07" db="EMBL/GenBank/DDBJ databases">
        <authorList>
            <consortium name="AG Swart"/>
            <person name="Singh M."/>
            <person name="Singh A."/>
            <person name="Seah K."/>
            <person name="Emmerich C."/>
        </authorList>
    </citation>
    <scope>NUCLEOTIDE SEQUENCE</scope>
    <source>
        <strain evidence="8">DP1</strain>
    </source>
</reference>
<keyword evidence="2" id="KW-0808">Transferase</keyword>
<dbReference type="Gene3D" id="1.10.510.10">
    <property type="entry name" value="Transferase(Phosphotransferase) domain 1"/>
    <property type="match status" value="1"/>
</dbReference>